<accession>A0ABU3KBD2</accession>
<reference evidence="3 4" key="1">
    <citation type="journal article" date="2023" name="ISME J.">
        <title>Cultivation and genomic characterization of novel and ubiquitous marine nitrite-oxidizing bacteria from the Nitrospirales.</title>
        <authorList>
            <person name="Mueller A.J."/>
            <person name="Daebeler A."/>
            <person name="Herbold C.W."/>
            <person name="Kirkegaard R.H."/>
            <person name="Daims H."/>
        </authorList>
    </citation>
    <scope>NUCLEOTIDE SEQUENCE [LARGE SCALE GENOMIC DNA]</scope>
    <source>
        <strain evidence="3 4">EB</strain>
    </source>
</reference>
<evidence type="ECO:0000313" key="4">
    <source>
        <dbReference type="Proteomes" id="UP001250932"/>
    </source>
</evidence>
<feature type="compositionally biased region" description="Gly residues" evidence="1">
    <location>
        <begin position="31"/>
        <end position="42"/>
    </location>
</feature>
<dbReference type="RefSeq" id="WP_313834392.1">
    <property type="nucleotide sequence ID" value="NZ_JAQOUE010000002.1"/>
</dbReference>
<dbReference type="Proteomes" id="UP001250932">
    <property type="component" value="Unassembled WGS sequence"/>
</dbReference>
<proteinExistence type="predicted"/>
<feature type="region of interest" description="Disordered" evidence="1">
    <location>
        <begin position="31"/>
        <end position="56"/>
    </location>
</feature>
<gene>
    <name evidence="3" type="ORF">PPG34_15700</name>
</gene>
<dbReference type="EMBL" id="JAQOUE010000002">
    <property type="protein sequence ID" value="MDT7043799.1"/>
    <property type="molecule type" value="Genomic_DNA"/>
</dbReference>
<feature type="signal peptide" evidence="2">
    <location>
        <begin position="1"/>
        <end position="27"/>
    </location>
</feature>
<keyword evidence="4" id="KW-1185">Reference proteome</keyword>
<comment type="caution">
    <text evidence="3">The sequence shown here is derived from an EMBL/GenBank/DDBJ whole genome shotgun (WGS) entry which is preliminary data.</text>
</comment>
<dbReference type="PROSITE" id="PS51257">
    <property type="entry name" value="PROKAR_LIPOPROTEIN"/>
    <property type="match status" value="1"/>
</dbReference>
<evidence type="ECO:0000313" key="3">
    <source>
        <dbReference type="EMBL" id="MDT7043799.1"/>
    </source>
</evidence>
<organism evidence="3 4">
    <name type="scientific">Candidatus Nitronereus thalassa</name>
    <dbReference type="NCBI Taxonomy" id="3020898"/>
    <lineage>
        <taxon>Bacteria</taxon>
        <taxon>Pseudomonadati</taxon>
        <taxon>Nitrospirota</taxon>
        <taxon>Nitrospiria</taxon>
        <taxon>Nitrospirales</taxon>
        <taxon>Nitrospiraceae</taxon>
        <taxon>Candidatus Nitronereus</taxon>
    </lineage>
</organism>
<feature type="chain" id="PRO_5045529004" description="Lipoprotein" evidence="2">
    <location>
        <begin position="28"/>
        <end position="102"/>
    </location>
</feature>
<protein>
    <recommendedName>
        <fullName evidence="5">Lipoprotein</fullName>
    </recommendedName>
</protein>
<evidence type="ECO:0008006" key="5">
    <source>
        <dbReference type="Google" id="ProtNLM"/>
    </source>
</evidence>
<evidence type="ECO:0000256" key="2">
    <source>
        <dbReference type="SAM" id="SignalP"/>
    </source>
</evidence>
<keyword evidence="2" id="KW-0732">Signal</keyword>
<evidence type="ECO:0000256" key="1">
    <source>
        <dbReference type="SAM" id="MobiDB-lite"/>
    </source>
</evidence>
<name>A0ABU3KBD2_9BACT</name>
<sequence>MKTTFRLFRSFLGISAAAILMFGCAELQTNGGGSGSSMGGSSAGSSTPVSSTDVASGHYGDTLEACLGRIPSGSTDSQRMLAELTCKRDEAARKSINAVPGN</sequence>